<keyword evidence="6" id="KW-1185">Reference proteome</keyword>
<feature type="region of interest" description="Disordered" evidence="3">
    <location>
        <begin position="631"/>
        <end position="668"/>
    </location>
</feature>
<comment type="similarity">
    <text evidence="1">Belongs to the shugoshin family.</text>
</comment>
<dbReference type="GO" id="GO:0005634">
    <property type="term" value="C:nucleus"/>
    <property type="evidence" value="ECO:0007669"/>
    <property type="project" value="InterPro"/>
</dbReference>
<dbReference type="HOGENOM" id="CLU_034118_0_0_1"/>
<feature type="compositionally biased region" description="Pro residues" evidence="3">
    <location>
        <begin position="113"/>
        <end position="122"/>
    </location>
</feature>
<keyword evidence="2" id="KW-0159">Chromosome partition</keyword>
<dbReference type="STRING" id="765440.A0A0C3FKK8"/>
<feature type="region of interest" description="Disordered" evidence="3">
    <location>
        <begin position="107"/>
        <end position="618"/>
    </location>
</feature>
<evidence type="ECO:0000256" key="1">
    <source>
        <dbReference type="ARBA" id="ARBA00010845"/>
    </source>
</evidence>
<feature type="compositionally biased region" description="Acidic residues" evidence="3">
    <location>
        <begin position="246"/>
        <end position="266"/>
    </location>
</feature>
<evidence type="ECO:0000256" key="3">
    <source>
        <dbReference type="SAM" id="MobiDB-lite"/>
    </source>
</evidence>
<dbReference type="InterPro" id="IPR011515">
    <property type="entry name" value="Shugoshin_C"/>
</dbReference>
<feature type="compositionally biased region" description="Basic and acidic residues" evidence="3">
    <location>
        <begin position="268"/>
        <end position="286"/>
    </location>
</feature>
<dbReference type="InParanoid" id="A0A0C3FKK8"/>
<feature type="compositionally biased region" description="Polar residues" evidence="3">
    <location>
        <begin position="308"/>
        <end position="318"/>
    </location>
</feature>
<evidence type="ECO:0000259" key="4">
    <source>
        <dbReference type="Pfam" id="PF07557"/>
    </source>
</evidence>
<protein>
    <recommendedName>
        <fullName evidence="4">Shugoshin C-terminal domain-containing protein</fullName>
    </recommendedName>
</protein>
<reference evidence="6" key="2">
    <citation type="submission" date="2015-01" db="EMBL/GenBank/DDBJ databases">
        <title>Evolutionary Origins and Diversification of the Mycorrhizal Mutualists.</title>
        <authorList>
            <consortium name="DOE Joint Genome Institute"/>
            <consortium name="Mycorrhizal Genomics Consortium"/>
            <person name="Kohler A."/>
            <person name="Kuo A."/>
            <person name="Nagy L.G."/>
            <person name="Floudas D."/>
            <person name="Copeland A."/>
            <person name="Barry K.W."/>
            <person name="Cichocki N."/>
            <person name="Veneault-Fourrey C."/>
            <person name="LaButti K."/>
            <person name="Lindquist E.A."/>
            <person name="Lipzen A."/>
            <person name="Lundell T."/>
            <person name="Morin E."/>
            <person name="Murat C."/>
            <person name="Riley R."/>
            <person name="Ohm R."/>
            <person name="Sun H."/>
            <person name="Tunlid A."/>
            <person name="Henrissat B."/>
            <person name="Grigoriev I.V."/>
            <person name="Hibbett D.S."/>
            <person name="Martin F."/>
        </authorList>
    </citation>
    <scope>NUCLEOTIDE SEQUENCE [LARGE SCALE GENOMIC DNA]</scope>
    <source>
        <strain evidence="6">F 1598</strain>
    </source>
</reference>
<feature type="compositionally biased region" description="Low complexity" evidence="3">
    <location>
        <begin position="546"/>
        <end position="587"/>
    </location>
</feature>
<dbReference type="OrthoDB" id="5394106at2759"/>
<dbReference type="GO" id="GO:0045132">
    <property type="term" value="P:meiotic chromosome segregation"/>
    <property type="evidence" value="ECO:0007669"/>
    <property type="project" value="InterPro"/>
</dbReference>
<accession>A0A0C3FKK8</accession>
<evidence type="ECO:0000256" key="2">
    <source>
        <dbReference type="ARBA" id="ARBA00022829"/>
    </source>
</evidence>
<sequence>MSRRESRVSMNVRQNDALNEFENFKKKFLLANKHITKLNSTLSVRIEELNAQISTLYVENLRLRASEIALSAQLQREREKSWRIMTDAETATHNLSKHLGHMRKAYNISLSSPSPPQQPPAPSSRTRRPMPDPAASPQTTRLSRAPNVPGIYEDDEDCEASSSPDETERAPSPTIRRKMKARLSASRLPLPSRVSSPPLPSAPPLVIESKGKRKVNRRQSGLLTVDTARPPSPAVGSAMQKFAQEAELDEEEEAAVTEEMNVDAELEAALRGERKNHAKEQEREADGEVANESSRPRERKRRRDNEEASSATTGNSEGANKLKDVTNSPRGRSALPPLDTTSDRERQQTPETEPTTGVSAAPSSLLPHPSNESTPATTPTPSDPHSSAYLPTPRQSSSPPPASASDTEGPTTTTRATRTRKSVNYAEPKLNTKMRKPDSEPSSTGTKKRSSMSAKSQPQSQPLVAEDCGSQPLVENVSARSKKRSSVSATAQPPPSLPADDPEPRSSSEIVAAPPSRNHNQPQEIKSRPALPPSQHLYPVQIHPRSTSGPSSSSTSTSTSTSTSFRPISSSHTYVTTPAPNSSATTTIKRKKPRPYVDPDDLEDSDGAQADAEFGGMGLTNGWVNVDGRRKSVLHGHGHGGSGNSKERERNGERRLEGEEVRRHSMAV</sequence>
<dbReference type="AlphaFoldDB" id="A0A0C3FKK8"/>
<proteinExistence type="inferred from homology"/>
<dbReference type="Proteomes" id="UP000054166">
    <property type="component" value="Unassembled WGS sequence"/>
</dbReference>
<dbReference type="EMBL" id="KN833006">
    <property type="protein sequence ID" value="KIM80076.1"/>
    <property type="molecule type" value="Genomic_DNA"/>
</dbReference>
<dbReference type="Pfam" id="PF07557">
    <property type="entry name" value="Shugoshin_C"/>
    <property type="match status" value="1"/>
</dbReference>
<reference evidence="5 6" key="1">
    <citation type="submission" date="2014-04" db="EMBL/GenBank/DDBJ databases">
        <authorList>
            <consortium name="DOE Joint Genome Institute"/>
            <person name="Kuo A."/>
            <person name="Tarkka M."/>
            <person name="Buscot F."/>
            <person name="Kohler A."/>
            <person name="Nagy L.G."/>
            <person name="Floudas D."/>
            <person name="Copeland A."/>
            <person name="Barry K.W."/>
            <person name="Cichocki N."/>
            <person name="Veneault-Fourrey C."/>
            <person name="LaButti K."/>
            <person name="Lindquist E.A."/>
            <person name="Lipzen A."/>
            <person name="Lundell T."/>
            <person name="Morin E."/>
            <person name="Murat C."/>
            <person name="Sun H."/>
            <person name="Tunlid A."/>
            <person name="Henrissat B."/>
            <person name="Grigoriev I.V."/>
            <person name="Hibbett D.S."/>
            <person name="Martin F."/>
            <person name="Nordberg H.P."/>
            <person name="Cantor M.N."/>
            <person name="Hua S.X."/>
        </authorList>
    </citation>
    <scope>NUCLEOTIDE SEQUENCE [LARGE SCALE GENOMIC DNA]</scope>
    <source>
        <strain evidence="5 6">F 1598</strain>
    </source>
</reference>
<feature type="compositionally biased region" description="Low complexity" evidence="3">
    <location>
        <begin position="182"/>
        <end position="196"/>
    </location>
</feature>
<feature type="compositionally biased region" description="Basic and acidic residues" evidence="3">
    <location>
        <begin position="645"/>
        <end position="668"/>
    </location>
</feature>
<gene>
    <name evidence="5" type="ORF">PILCRDRAFT_822926</name>
</gene>
<dbReference type="GO" id="GO:0000775">
    <property type="term" value="C:chromosome, centromeric region"/>
    <property type="evidence" value="ECO:0007669"/>
    <property type="project" value="InterPro"/>
</dbReference>
<feature type="domain" description="Shugoshin C-terminal" evidence="4">
    <location>
        <begin position="418"/>
        <end position="436"/>
    </location>
</feature>
<evidence type="ECO:0000313" key="5">
    <source>
        <dbReference type="EMBL" id="KIM80076.1"/>
    </source>
</evidence>
<organism evidence="5 6">
    <name type="scientific">Piloderma croceum (strain F 1598)</name>
    <dbReference type="NCBI Taxonomy" id="765440"/>
    <lineage>
        <taxon>Eukaryota</taxon>
        <taxon>Fungi</taxon>
        <taxon>Dikarya</taxon>
        <taxon>Basidiomycota</taxon>
        <taxon>Agaricomycotina</taxon>
        <taxon>Agaricomycetes</taxon>
        <taxon>Agaricomycetidae</taxon>
        <taxon>Atheliales</taxon>
        <taxon>Atheliaceae</taxon>
        <taxon>Piloderma</taxon>
    </lineage>
</organism>
<name>A0A0C3FKK8_PILCF</name>
<feature type="compositionally biased region" description="Polar residues" evidence="3">
    <location>
        <begin position="440"/>
        <end position="462"/>
    </location>
</feature>
<evidence type="ECO:0000313" key="6">
    <source>
        <dbReference type="Proteomes" id="UP000054166"/>
    </source>
</evidence>
<feature type="compositionally biased region" description="Low complexity" evidence="3">
    <location>
        <begin position="349"/>
        <end position="387"/>
    </location>
</feature>